<reference evidence="5" key="1">
    <citation type="submission" date="2020-08" db="EMBL/GenBank/DDBJ databases">
        <title>Ramlibacter sp. USB13 16S ribosomal RNA gene genome sequencing and assembly.</title>
        <authorList>
            <person name="Kang M."/>
        </authorList>
    </citation>
    <scope>NUCLEOTIDE SEQUENCE</scope>
    <source>
        <strain evidence="5">USB13</strain>
    </source>
</reference>
<dbReference type="SUPFAM" id="SSF55159">
    <property type="entry name" value="eIF1-like"/>
    <property type="match status" value="1"/>
</dbReference>
<name>A0A923MR26_9BURK</name>
<evidence type="ECO:0000256" key="1">
    <source>
        <dbReference type="ARBA" id="ARBA00005422"/>
    </source>
</evidence>
<evidence type="ECO:0000256" key="3">
    <source>
        <dbReference type="ARBA" id="ARBA00022917"/>
    </source>
</evidence>
<dbReference type="RefSeq" id="WP_187075997.1">
    <property type="nucleotide sequence ID" value="NZ_JACORT010000003.1"/>
</dbReference>
<keyword evidence="3" id="KW-0648">Protein biosynthesis</keyword>
<protein>
    <submittedName>
        <fullName evidence="5">Translation initiation factor Sui1</fullName>
    </submittedName>
</protein>
<keyword evidence="5" id="KW-0396">Initiation factor</keyword>
<dbReference type="CDD" id="cd11567">
    <property type="entry name" value="YciH_like"/>
    <property type="match status" value="1"/>
</dbReference>
<dbReference type="Gene3D" id="3.30.780.10">
    <property type="entry name" value="SUI1-like domain"/>
    <property type="match status" value="1"/>
</dbReference>
<dbReference type="GO" id="GO:0001731">
    <property type="term" value="P:formation of translation preinitiation complex"/>
    <property type="evidence" value="ECO:0007669"/>
    <property type="project" value="TreeGrafter"/>
</dbReference>
<dbReference type="AlphaFoldDB" id="A0A923MR26"/>
<evidence type="ECO:0000313" key="6">
    <source>
        <dbReference type="Proteomes" id="UP000608513"/>
    </source>
</evidence>
<dbReference type="PIRSF" id="PIRSF037511">
    <property type="entry name" value="Transl_init_SUI1_pro"/>
    <property type="match status" value="1"/>
</dbReference>
<feature type="domain" description="SUI1" evidence="4">
    <location>
        <begin position="44"/>
        <end position="110"/>
    </location>
</feature>
<dbReference type="InterPro" id="IPR050318">
    <property type="entry name" value="DENR/SUI1_TIF"/>
</dbReference>
<dbReference type="GO" id="GO:0006417">
    <property type="term" value="P:regulation of translation"/>
    <property type="evidence" value="ECO:0007669"/>
    <property type="project" value="UniProtKB-KW"/>
</dbReference>
<evidence type="ECO:0000259" key="4">
    <source>
        <dbReference type="PROSITE" id="PS50296"/>
    </source>
</evidence>
<proteinExistence type="inferred from homology"/>
<keyword evidence="2" id="KW-0810">Translation regulation</keyword>
<dbReference type="PROSITE" id="PS50296">
    <property type="entry name" value="SUI1"/>
    <property type="match status" value="1"/>
</dbReference>
<dbReference type="InterPro" id="IPR005872">
    <property type="entry name" value="SUI1_arc_bac"/>
</dbReference>
<sequence>MRNTGGGLVYSTEGGRMCPACRRPVAQCTCRQAASAPAGDGIARVLRETKGRGGKAVTVVRGVPVDATALLQLGQDLKAACGSGGTVKDGSIEVQGDHVDKVMALLQQRGFKARRAGG</sequence>
<evidence type="ECO:0000313" key="5">
    <source>
        <dbReference type="EMBL" id="MBC5783258.1"/>
    </source>
</evidence>
<dbReference type="GO" id="GO:0002188">
    <property type="term" value="P:translation reinitiation"/>
    <property type="evidence" value="ECO:0007669"/>
    <property type="project" value="TreeGrafter"/>
</dbReference>
<accession>A0A923MR26</accession>
<keyword evidence="6" id="KW-1185">Reference proteome</keyword>
<dbReference type="PANTHER" id="PTHR12789:SF0">
    <property type="entry name" value="DENSITY-REGULATED PROTEIN"/>
    <property type="match status" value="1"/>
</dbReference>
<evidence type="ECO:0000256" key="2">
    <source>
        <dbReference type="ARBA" id="ARBA00022845"/>
    </source>
</evidence>
<dbReference type="InterPro" id="IPR036877">
    <property type="entry name" value="SUI1_dom_sf"/>
</dbReference>
<dbReference type="Pfam" id="PF01253">
    <property type="entry name" value="SUI1"/>
    <property type="match status" value="1"/>
</dbReference>
<dbReference type="InterPro" id="IPR001950">
    <property type="entry name" value="SUI1"/>
</dbReference>
<organism evidence="5 6">
    <name type="scientific">Ramlibacter cellulosilyticus</name>
    <dbReference type="NCBI Taxonomy" id="2764187"/>
    <lineage>
        <taxon>Bacteria</taxon>
        <taxon>Pseudomonadati</taxon>
        <taxon>Pseudomonadota</taxon>
        <taxon>Betaproteobacteria</taxon>
        <taxon>Burkholderiales</taxon>
        <taxon>Comamonadaceae</taxon>
        <taxon>Ramlibacter</taxon>
    </lineage>
</organism>
<comment type="caution">
    <text evidence="5">The sequence shown here is derived from an EMBL/GenBank/DDBJ whole genome shotgun (WGS) entry which is preliminary data.</text>
</comment>
<comment type="similarity">
    <text evidence="1">Belongs to the SUI1 family.</text>
</comment>
<dbReference type="Proteomes" id="UP000608513">
    <property type="component" value="Unassembled WGS sequence"/>
</dbReference>
<dbReference type="GO" id="GO:0003729">
    <property type="term" value="F:mRNA binding"/>
    <property type="evidence" value="ECO:0007669"/>
    <property type="project" value="TreeGrafter"/>
</dbReference>
<dbReference type="NCBIfam" id="NF005297">
    <property type="entry name" value="PRK06824.1"/>
    <property type="match status" value="1"/>
</dbReference>
<dbReference type="EMBL" id="JACORT010000003">
    <property type="protein sequence ID" value="MBC5783258.1"/>
    <property type="molecule type" value="Genomic_DNA"/>
</dbReference>
<dbReference type="GO" id="GO:0003743">
    <property type="term" value="F:translation initiation factor activity"/>
    <property type="evidence" value="ECO:0007669"/>
    <property type="project" value="UniProtKB-KW"/>
</dbReference>
<gene>
    <name evidence="5" type="ORF">H8N03_09905</name>
</gene>
<dbReference type="NCBIfam" id="TIGR01158">
    <property type="entry name" value="SUI1_rel"/>
    <property type="match status" value="1"/>
</dbReference>
<dbReference type="PANTHER" id="PTHR12789">
    <property type="entry name" value="DENSITY-REGULATED PROTEIN HOMOLOG"/>
    <property type="match status" value="1"/>
</dbReference>